<keyword evidence="3" id="KW-0507">mRNA processing</keyword>
<feature type="compositionally biased region" description="Basic and acidic residues" evidence="7">
    <location>
        <begin position="143"/>
        <end position="169"/>
    </location>
</feature>
<evidence type="ECO:0000256" key="2">
    <source>
        <dbReference type="ARBA" id="ARBA00005954"/>
    </source>
</evidence>
<feature type="compositionally biased region" description="Basic and acidic residues" evidence="7">
    <location>
        <begin position="340"/>
        <end position="353"/>
    </location>
</feature>
<feature type="region of interest" description="Disordered" evidence="7">
    <location>
        <begin position="551"/>
        <end position="802"/>
    </location>
</feature>
<feature type="compositionally biased region" description="Basic and acidic residues" evidence="7">
    <location>
        <begin position="324"/>
        <end position="333"/>
    </location>
</feature>
<dbReference type="Pfam" id="PF08312">
    <property type="entry name" value="cwf21"/>
    <property type="match status" value="1"/>
</dbReference>
<evidence type="ECO:0000256" key="5">
    <source>
        <dbReference type="ARBA" id="ARBA00023187"/>
    </source>
</evidence>
<evidence type="ECO:0000259" key="8">
    <source>
        <dbReference type="SMART" id="SM01115"/>
    </source>
</evidence>
<comment type="subcellular location">
    <subcellularLocation>
        <location evidence="1">Nucleus</location>
    </subcellularLocation>
</comment>
<comment type="similarity">
    <text evidence="2">Belongs to the CWC21 family.</text>
</comment>
<feature type="compositionally biased region" description="Basic and acidic residues" evidence="7">
    <location>
        <begin position="476"/>
        <end position="505"/>
    </location>
</feature>
<feature type="compositionally biased region" description="Basic and acidic residues" evidence="7">
    <location>
        <begin position="516"/>
        <end position="534"/>
    </location>
</feature>
<dbReference type="PANTHER" id="PTHR36562:SF5">
    <property type="entry name" value="SERINE_ARGININE REPETITIVE MATRIX 2"/>
    <property type="match status" value="1"/>
</dbReference>
<name>A0A835QHN3_VANPL</name>
<comment type="caution">
    <text evidence="9">The sequence shown here is derived from an EMBL/GenBank/DDBJ whole genome shotgun (WGS) entry which is preliminary data.</text>
</comment>
<evidence type="ECO:0000313" key="10">
    <source>
        <dbReference type="Proteomes" id="UP000639772"/>
    </source>
</evidence>
<dbReference type="InterPro" id="IPR051372">
    <property type="entry name" value="CWC21"/>
</dbReference>
<dbReference type="PANTHER" id="PTHR36562">
    <property type="entry name" value="SERINE/ARGININE REPETITIVE MATRIX 2"/>
    <property type="match status" value="1"/>
</dbReference>
<keyword evidence="5" id="KW-0508">mRNA splicing</keyword>
<keyword evidence="4" id="KW-0747">Spliceosome</keyword>
<feature type="domain" description="CWF21" evidence="8">
    <location>
        <begin position="61"/>
        <end position="106"/>
    </location>
</feature>
<feature type="compositionally biased region" description="Low complexity" evidence="7">
    <location>
        <begin position="452"/>
        <end position="473"/>
    </location>
</feature>
<dbReference type="GO" id="GO:0006397">
    <property type="term" value="P:mRNA processing"/>
    <property type="evidence" value="ECO:0007669"/>
    <property type="project" value="UniProtKB-KW"/>
</dbReference>
<keyword evidence="6" id="KW-0539">Nucleus</keyword>
<sequence length="802" mass="93033">MYNGIGLQTPRGSGTNGYIQSNKFFIKPKSGRVDTSAAGFSAPSSGAEGGGGVRKANKAILEHDRKRQMQLRLLVLQETLTDQGYTDAEISEKIEEAKKSFEAESAASSELPPPGKRYSDTQSHQIAARKEKQMETIRAALRIGEEKKDNKKDDKGVIQDSEDVNHSDPEGFYDEGDAGMEKKGPKTQRKSKSMKNEENYETESNSDALTRKNKVKYMTKDGGFDSNMDSDSFDRGLKRKQFPSRHSKSVIKLDGSHLKIGGGSDDDRKKKKHVKSDEISYSDESGSESDDDSSSGRKTKVKHTKHSQRSSSDYSAGNRRKKNVSKDAKHDNGMKIAKKAGAEEKKGRRHDSDVENSISDNEKKHAKHMEATKMHRRNKRNKERHDESSETDRDRKRETKKHAKHMEATKMHRRNKRNKERHDESSETDRDRKRETKKHVNQHFPRKELDSSSDYTESDSYSSDYSSSSPDSDSSSEEKNGRMGARRKDNRTLHERSSKKNEFSTEKVSSSIAVKGHNDRGISSEKLDFSKKNEKDDYLCSRRVTNDVNVNHHSETKERRYFDDAKHADASITGHDKRKTERDRRWHESHYVVNDDNTDAYQISKKSSSNKTLTDDKHGSSKPMRNEYDYQDGGKHGHLDKHSSKEDFIEVMHEGRKNYDEEEDRKRIRIENKQISEDYYYTGDKHGRRNNIEDKKVHDDMKRMRYEDKKPQKEQLDEHKDRRRGHLEDDPGRDVYKRSYGDKQASKEWLGEDKHAGKRHHEEHQNYVSDKRTRYEEPQKYSSRDRYEQEYSDDKGHHHRRR</sequence>
<dbReference type="InterPro" id="IPR013170">
    <property type="entry name" value="mRNA_splic_Cwf21_dom"/>
</dbReference>
<feature type="compositionally biased region" description="Basic residues" evidence="7">
    <location>
        <begin position="297"/>
        <end position="308"/>
    </location>
</feature>
<dbReference type="SMART" id="SM01115">
    <property type="entry name" value="cwf21"/>
    <property type="match status" value="1"/>
</dbReference>
<evidence type="ECO:0000256" key="3">
    <source>
        <dbReference type="ARBA" id="ARBA00022664"/>
    </source>
</evidence>
<dbReference type="OrthoDB" id="10267305at2759"/>
<proteinExistence type="inferred from homology"/>
<evidence type="ECO:0000256" key="6">
    <source>
        <dbReference type="ARBA" id="ARBA00023242"/>
    </source>
</evidence>
<reference evidence="9 10" key="1">
    <citation type="journal article" date="2020" name="Nat. Food">
        <title>A phased Vanilla planifolia genome enables genetic improvement of flavour and production.</title>
        <authorList>
            <person name="Hasing T."/>
            <person name="Tang H."/>
            <person name="Brym M."/>
            <person name="Khazi F."/>
            <person name="Huang T."/>
            <person name="Chambers A.H."/>
        </authorList>
    </citation>
    <scope>NUCLEOTIDE SEQUENCE [LARGE SCALE GENOMIC DNA]</scope>
    <source>
        <tissue evidence="9">Leaf</tissue>
    </source>
</reference>
<evidence type="ECO:0000256" key="4">
    <source>
        <dbReference type="ARBA" id="ARBA00022728"/>
    </source>
</evidence>
<evidence type="ECO:0000256" key="7">
    <source>
        <dbReference type="SAM" id="MobiDB-lite"/>
    </source>
</evidence>
<feature type="compositionally biased region" description="Basic residues" evidence="7">
    <location>
        <begin position="237"/>
        <end position="249"/>
    </location>
</feature>
<evidence type="ECO:0000256" key="1">
    <source>
        <dbReference type="ARBA" id="ARBA00004123"/>
    </source>
</evidence>
<dbReference type="EMBL" id="JADCNM010000008">
    <property type="protein sequence ID" value="KAG0471658.1"/>
    <property type="molecule type" value="Genomic_DNA"/>
</dbReference>
<feature type="compositionally biased region" description="Basic and acidic residues" evidence="7">
    <location>
        <begin position="420"/>
        <end position="434"/>
    </location>
</feature>
<evidence type="ECO:0000313" key="9">
    <source>
        <dbReference type="EMBL" id="KAG0471658.1"/>
    </source>
</evidence>
<dbReference type="AlphaFoldDB" id="A0A835QHN3"/>
<feature type="compositionally biased region" description="Polar residues" evidence="7">
    <location>
        <begin position="599"/>
        <end position="612"/>
    </location>
</feature>
<feature type="compositionally biased region" description="Basic and acidic residues" evidence="7">
    <location>
        <begin position="383"/>
        <end position="397"/>
    </location>
</feature>
<accession>A0A835QHN3</accession>
<feature type="compositionally biased region" description="Basic and acidic residues" evidence="7">
    <location>
        <begin position="690"/>
        <end position="796"/>
    </location>
</feature>
<organism evidence="9 10">
    <name type="scientific">Vanilla planifolia</name>
    <name type="common">Vanilla</name>
    <dbReference type="NCBI Taxonomy" id="51239"/>
    <lineage>
        <taxon>Eukaryota</taxon>
        <taxon>Viridiplantae</taxon>
        <taxon>Streptophyta</taxon>
        <taxon>Embryophyta</taxon>
        <taxon>Tracheophyta</taxon>
        <taxon>Spermatophyta</taxon>
        <taxon>Magnoliopsida</taxon>
        <taxon>Liliopsida</taxon>
        <taxon>Asparagales</taxon>
        <taxon>Orchidaceae</taxon>
        <taxon>Vanilloideae</taxon>
        <taxon>Vanilleae</taxon>
        <taxon>Vanilla</taxon>
    </lineage>
</organism>
<gene>
    <name evidence="9" type="ORF">HPP92_016204</name>
</gene>
<dbReference type="GO" id="GO:0008380">
    <property type="term" value="P:RNA splicing"/>
    <property type="evidence" value="ECO:0007669"/>
    <property type="project" value="UniProtKB-KW"/>
</dbReference>
<feature type="region of interest" description="Disordered" evidence="7">
    <location>
        <begin position="96"/>
        <end position="534"/>
    </location>
</feature>
<protein>
    <recommendedName>
        <fullName evidence="8">CWF21 domain-containing protein</fullName>
    </recommendedName>
</protein>
<feature type="compositionally biased region" description="Basic and acidic residues" evidence="7">
    <location>
        <begin position="613"/>
        <end position="676"/>
    </location>
</feature>
<dbReference type="Proteomes" id="UP000639772">
    <property type="component" value="Unassembled WGS sequence"/>
</dbReference>
<feature type="compositionally biased region" description="Basic and acidic residues" evidence="7">
    <location>
        <begin position="360"/>
        <end position="373"/>
    </location>
</feature>
<dbReference type="CDD" id="cd21372">
    <property type="entry name" value="cwf21_CWC21-like"/>
    <property type="match status" value="1"/>
</dbReference>
<dbReference type="GO" id="GO:0005681">
    <property type="term" value="C:spliceosomal complex"/>
    <property type="evidence" value="ECO:0007669"/>
    <property type="project" value="UniProtKB-KW"/>
</dbReference>
<feature type="compositionally biased region" description="Basic and acidic residues" evidence="7">
    <location>
        <begin position="551"/>
        <end position="590"/>
    </location>
</feature>